<reference evidence="2 3" key="1">
    <citation type="submission" date="2020-07" db="EMBL/GenBank/DDBJ databases">
        <title>Sequencing the genomes of 1000 actinobacteria strains.</title>
        <authorList>
            <person name="Klenk H.-P."/>
        </authorList>
    </citation>
    <scope>NUCLEOTIDE SEQUENCE [LARGE SCALE GENOMIC DNA]</scope>
    <source>
        <strain evidence="2 3">DSM 19082</strain>
    </source>
</reference>
<keyword evidence="3" id="KW-1185">Reference proteome</keyword>
<evidence type="ECO:0000313" key="2">
    <source>
        <dbReference type="EMBL" id="NYD28944.1"/>
    </source>
</evidence>
<comment type="caution">
    <text evidence="2">The sequence shown here is derived from an EMBL/GenBank/DDBJ whole genome shotgun (WGS) entry which is preliminary data.</text>
</comment>
<dbReference type="InterPro" id="IPR011047">
    <property type="entry name" value="Quinoprotein_ADH-like_sf"/>
</dbReference>
<dbReference type="RefSeq" id="WP_179725227.1">
    <property type="nucleotide sequence ID" value="NZ_BAABEF010000001.1"/>
</dbReference>
<dbReference type="AlphaFoldDB" id="A0A852RLL2"/>
<dbReference type="EMBL" id="JACCBF010000001">
    <property type="protein sequence ID" value="NYD28944.1"/>
    <property type="molecule type" value="Genomic_DNA"/>
</dbReference>
<dbReference type="Proteomes" id="UP000582231">
    <property type="component" value="Unassembled WGS sequence"/>
</dbReference>
<evidence type="ECO:0008006" key="4">
    <source>
        <dbReference type="Google" id="ProtNLM"/>
    </source>
</evidence>
<keyword evidence="1" id="KW-0732">Signal</keyword>
<proteinExistence type="predicted"/>
<evidence type="ECO:0000313" key="3">
    <source>
        <dbReference type="Proteomes" id="UP000582231"/>
    </source>
</evidence>
<organism evidence="2 3">
    <name type="scientific">Nocardioides kongjuensis</name>
    <dbReference type="NCBI Taxonomy" id="349522"/>
    <lineage>
        <taxon>Bacteria</taxon>
        <taxon>Bacillati</taxon>
        <taxon>Actinomycetota</taxon>
        <taxon>Actinomycetes</taxon>
        <taxon>Propionibacteriales</taxon>
        <taxon>Nocardioidaceae</taxon>
        <taxon>Nocardioides</taxon>
    </lineage>
</organism>
<accession>A0A852RLL2</accession>
<name>A0A852RLL2_9ACTN</name>
<feature type="chain" id="PRO_5039388626" description="Pyrrolo-quinoline quinone" evidence="1">
    <location>
        <begin position="27"/>
        <end position="382"/>
    </location>
</feature>
<feature type="signal peptide" evidence="1">
    <location>
        <begin position="1"/>
        <end position="26"/>
    </location>
</feature>
<gene>
    <name evidence="2" type="ORF">BJ958_000490</name>
</gene>
<sequence length="382" mass="39895">MRPTTRGSRLLALPALCLLLPLSGCGGDPAGEDGGDGEADTTPSRMADLRWDIDDSVATSDACGTWVVRADIGEPLQVVDVANDRVLLPRVTPPPGSGLEPDEGWLTDGGCVPTPDGPVVVVETQDLYTDLDEAPPKLVAGLTPEGEQLWVREEPGQVLGRYDGTGSFVLDEVGARPGRWVVVDARTGETVAEGAGDADDPAARRVQLTLSRDLVATTDATVVRLPDWSTYLEGVVAGVDADRALLAGAGGLSLVRLADAVALWARTDVGYAAVTGGSTDLSTGTVLATDRDRRLVGLDLVSGATRWTSDLAFGDVNLSDPQIGAGVIVVRDGRDLDRQVVLDAATGERLPDPDGTLVVGQDVLLLVDDEGRPTPITVDDLR</sequence>
<evidence type="ECO:0000256" key="1">
    <source>
        <dbReference type="SAM" id="SignalP"/>
    </source>
</evidence>
<dbReference type="SUPFAM" id="SSF50998">
    <property type="entry name" value="Quinoprotein alcohol dehydrogenase-like"/>
    <property type="match status" value="1"/>
</dbReference>
<dbReference type="Gene3D" id="2.40.10.480">
    <property type="match status" value="1"/>
</dbReference>
<protein>
    <recommendedName>
        <fullName evidence="4">Pyrrolo-quinoline quinone</fullName>
    </recommendedName>
</protein>